<dbReference type="GO" id="GO:0043130">
    <property type="term" value="F:ubiquitin binding"/>
    <property type="evidence" value="ECO:0007669"/>
    <property type="project" value="InterPro"/>
</dbReference>
<dbReference type="Proteomes" id="UP001303473">
    <property type="component" value="Unassembled WGS sequence"/>
</dbReference>
<evidence type="ECO:0000256" key="1">
    <source>
        <dbReference type="SAM" id="MobiDB-lite"/>
    </source>
</evidence>
<feature type="transmembrane region" description="Helical" evidence="2">
    <location>
        <begin position="6"/>
        <end position="26"/>
    </location>
</feature>
<feature type="compositionally biased region" description="Basic and acidic residues" evidence="1">
    <location>
        <begin position="198"/>
        <end position="214"/>
    </location>
</feature>
<evidence type="ECO:0000313" key="4">
    <source>
        <dbReference type="EMBL" id="KAK3943878.1"/>
    </source>
</evidence>
<feature type="domain" description="CUE" evidence="3">
    <location>
        <begin position="70"/>
        <end position="113"/>
    </location>
</feature>
<feature type="compositionally biased region" description="Pro residues" evidence="1">
    <location>
        <begin position="119"/>
        <end position="129"/>
    </location>
</feature>
<organism evidence="4 5">
    <name type="scientific">Diplogelasinospora grovesii</name>
    <dbReference type="NCBI Taxonomy" id="303347"/>
    <lineage>
        <taxon>Eukaryota</taxon>
        <taxon>Fungi</taxon>
        <taxon>Dikarya</taxon>
        <taxon>Ascomycota</taxon>
        <taxon>Pezizomycotina</taxon>
        <taxon>Sordariomycetes</taxon>
        <taxon>Sordariomycetidae</taxon>
        <taxon>Sordariales</taxon>
        <taxon>Diplogelasinosporaceae</taxon>
        <taxon>Diplogelasinospora</taxon>
    </lineage>
</organism>
<dbReference type="EMBL" id="MU853763">
    <property type="protein sequence ID" value="KAK3943878.1"/>
    <property type="molecule type" value="Genomic_DNA"/>
</dbReference>
<evidence type="ECO:0000259" key="3">
    <source>
        <dbReference type="PROSITE" id="PS51140"/>
    </source>
</evidence>
<dbReference type="SMART" id="SM00546">
    <property type="entry name" value="CUE"/>
    <property type="match status" value="1"/>
</dbReference>
<feature type="region of interest" description="Disordered" evidence="1">
    <location>
        <begin position="114"/>
        <end position="158"/>
    </location>
</feature>
<dbReference type="InterPro" id="IPR003892">
    <property type="entry name" value="CUE"/>
</dbReference>
<keyword evidence="2" id="KW-0812">Transmembrane</keyword>
<dbReference type="InterPro" id="IPR009060">
    <property type="entry name" value="UBA-like_sf"/>
</dbReference>
<dbReference type="PROSITE" id="PS51140">
    <property type="entry name" value="CUE"/>
    <property type="match status" value="1"/>
</dbReference>
<feature type="compositionally biased region" description="Low complexity" evidence="1">
    <location>
        <begin position="57"/>
        <end position="68"/>
    </location>
</feature>
<keyword evidence="5" id="KW-1185">Reference proteome</keyword>
<comment type="caution">
    <text evidence="4">The sequence shown here is derived from an EMBL/GenBank/DDBJ whole genome shotgun (WGS) entry which is preliminary data.</text>
</comment>
<feature type="compositionally biased region" description="Polar residues" evidence="1">
    <location>
        <begin position="135"/>
        <end position="149"/>
    </location>
</feature>
<feature type="compositionally biased region" description="Gly residues" evidence="1">
    <location>
        <begin position="36"/>
        <end position="50"/>
    </location>
</feature>
<evidence type="ECO:0000256" key="2">
    <source>
        <dbReference type="SAM" id="Phobius"/>
    </source>
</evidence>
<dbReference type="AlphaFoldDB" id="A0AAN6S8G0"/>
<dbReference type="SUPFAM" id="SSF46934">
    <property type="entry name" value="UBA-like"/>
    <property type="match status" value="1"/>
</dbReference>
<feature type="region of interest" description="Disordered" evidence="1">
    <location>
        <begin position="32"/>
        <end position="72"/>
    </location>
</feature>
<protein>
    <recommendedName>
        <fullName evidence="3">CUE domain-containing protein</fullName>
    </recommendedName>
</protein>
<keyword evidence="2" id="KW-1133">Transmembrane helix</keyword>
<gene>
    <name evidence="4" type="ORF">QBC46DRAFT_376514</name>
</gene>
<dbReference type="Pfam" id="PF02845">
    <property type="entry name" value="CUE"/>
    <property type="match status" value="1"/>
</dbReference>
<name>A0AAN6S8G0_9PEZI</name>
<proteinExistence type="predicted"/>
<dbReference type="Gene3D" id="1.10.8.10">
    <property type="entry name" value="DNA helicase RuvA subunit, C-terminal domain"/>
    <property type="match status" value="1"/>
</dbReference>
<evidence type="ECO:0000313" key="5">
    <source>
        <dbReference type="Proteomes" id="UP001303473"/>
    </source>
</evidence>
<feature type="compositionally biased region" description="Gly residues" evidence="1">
    <location>
        <begin position="187"/>
        <end position="197"/>
    </location>
</feature>
<keyword evidence="2" id="KW-0472">Membrane</keyword>
<feature type="region of interest" description="Disordered" evidence="1">
    <location>
        <begin position="172"/>
        <end position="214"/>
    </location>
</feature>
<sequence>MADEQINVPSLVVILVLSGLIIKYFFFSPSSPPTGSGSGSGSGSGPGGVRNGRNGRTAQAQQQQATQQRSREAAAEVILQMFPQVDRRTVLWDLQRNGGNMAATTERILAGRMDTPPVTFQPPPPPGQPPTGTGNARSGSTLQQLQQRVNAKPAQPDLITRYNLKDKLAQAKWEEERGLPSSTAEKSGGGGGNGNGNGKEKAWSTNKDERQTLLQKRRDQMILEARRKMEARIAAEKAAASSGSASGSS</sequence>
<accession>A0AAN6S8G0</accession>
<reference evidence="5" key="1">
    <citation type="journal article" date="2023" name="Mol. Phylogenet. Evol.">
        <title>Genome-scale phylogeny and comparative genomics of the fungal order Sordariales.</title>
        <authorList>
            <person name="Hensen N."/>
            <person name="Bonometti L."/>
            <person name="Westerberg I."/>
            <person name="Brannstrom I.O."/>
            <person name="Guillou S."/>
            <person name="Cros-Aarteil S."/>
            <person name="Calhoun S."/>
            <person name="Haridas S."/>
            <person name="Kuo A."/>
            <person name="Mondo S."/>
            <person name="Pangilinan J."/>
            <person name="Riley R."/>
            <person name="LaButti K."/>
            <person name="Andreopoulos B."/>
            <person name="Lipzen A."/>
            <person name="Chen C."/>
            <person name="Yan M."/>
            <person name="Daum C."/>
            <person name="Ng V."/>
            <person name="Clum A."/>
            <person name="Steindorff A."/>
            <person name="Ohm R.A."/>
            <person name="Martin F."/>
            <person name="Silar P."/>
            <person name="Natvig D.O."/>
            <person name="Lalanne C."/>
            <person name="Gautier V."/>
            <person name="Ament-Velasquez S.L."/>
            <person name="Kruys A."/>
            <person name="Hutchinson M.I."/>
            <person name="Powell A.J."/>
            <person name="Barry K."/>
            <person name="Miller A.N."/>
            <person name="Grigoriev I.V."/>
            <person name="Debuchy R."/>
            <person name="Gladieux P."/>
            <person name="Hiltunen Thoren M."/>
            <person name="Johannesson H."/>
        </authorList>
    </citation>
    <scope>NUCLEOTIDE SEQUENCE [LARGE SCALE GENOMIC DNA]</scope>
    <source>
        <strain evidence="5">CBS 340.73</strain>
    </source>
</reference>